<reference evidence="15" key="2">
    <citation type="submission" date="2025-08" db="UniProtKB">
        <authorList>
            <consortium name="Ensembl"/>
        </authorList>
    </citation>
    <scope>IDENTIFICATION</scope>
</reference>
<dbReference type="PANTHER" id="PTHR26453">
    <property type="entry name" value="OLFACTORY RECEPTOR"/>
    <property type="match status" value="1"/>
</dbReference>
<evidence type="ECO:0000256" key="9">
    <source>
        <dbReference type="ARBA" id="ARBA00023136"/>
    </source>
</evidence>
<feature type="domain" description="G-protein coupled receptors family 1 profile" evidence="14">
    <location>
        <begin position="55"/>
        <end position="304"/>
    </location>
</feature>
<evidence type="ECO:0000256" key="11">
    <source>
        <dbReference type="ARBA" id="ARBA00023224"/>
    </source>
</evidence>
<dbReference type="InterPro" id="IPR017452">
    <property type="entry name" value="GPCR_Rhodpsn_7TM"/>
</dbReference>
<dbReference type="Pfam" id="PF13853">
    <property type="entry name" value="7tm_4"/>
    <property type="match status" value="1"/>
</dbReference>
<evidence type="ECO:0000256" key="1">
    <source>
        <dbReference type="ARBA" id="ARBA00004651"/>
    </source>
</evidence>
<dbReference type="Ensembl" id="ENSGAGT00000002830.1">
    <property type="protein sequence ID" value="ENSGAGP00000002472.1"/>
    <property type="gene ID" value="ENSGAGG00000002002.1"/>
</dbReference>
<feature type="transmembrane region" description="Helical" evidence="13">
    <location>
        <begin position="40"/>
        <end position="62"/>
    </location>
</feature>
<keyword evidence="4 13" id="KW-0716">Sensory transduction</keyword>
<accession>A0A452GLC6</accession>
<evidence type="ECO:0000256" key="12">
    <source>
        <dbReference type="RuleBase" id="RU000688"/>
    </source>
</evidence>
<keyword evidence="3 13" id="KW-1003">Cell membrane</keyword>
<feature type="transmembrane region" description="Helical" evidence="13">
    <location>
        <begin position="154"/>
        <end position="172"/>
    </location>
</feature>
<evidence type="ECO:0000256" key="4">
    <source>
        <dbReference type="ARBA" id="ARBA00022606"/>
    </source>
</evidence>
<dbReference type="PROSITE" id="PS50262">
    <property type="entry name" value="G_PROTEIN_RECEP_F1_2"/>
    <property type="match status" value="1"/>
</dbReference>
<dbReference type="InterPro" id="IPR000276">
    <property type="entry name" value="GPCR_Rhodpsn"/>
</dbReference>
<keyword evidence="9 13" id="KW-0472">Membrane</keyword>
<comment type="similarity">
    <text evidence="2 12">Belongs to the G-protein coupled receptor 1 family.</text>
</comment>
<keyword evidence="5 12" id="KW-0812">Transmembrane</keyword>
<evidence type="ECO:0000256" key="6">
    <source>
        <dbReference type="ARBA" id="ARBA00022725"/>
    </source>
</evidence>
<evidence type="ECO:0000313" key="15">
    <source>
        <dbReference type="Ensembl" id="ENSGAGP00000002472.1"/>
    </source>
</evidence>
<comment type="subcellular location">
    <subcellularLocation>
        <location evidence="1 13">Cell membrane</location>
        <topology evidence="1 13">Multi-pass membrane protein</topology>
    </subcellularLocation>
</comment>
<reference evidence="16" key="1">
    <citation type="journal article" date="2017" name="PLoS ONE">
        <title>The Agassiz's desert tortoise genome provides a resource for the conservation of a threatened species.</title>
        <authorList>
            <person name="Tollis M."/>
            <person name="DeNardo D.F."/>
            <person name="Cornelius J.A."/>
            <person name="Dolby G.A."/>
            <person name="Edwards T."/>
            <person name="Henen B.T."/>
            <person name="Karl A.E."/>
            <person name="Murphy R.W."/>
            <person name="Kusumi K."/>
        </authorList>
    </citation>
    <scope>NUCLEOTIDE SEQUENCE [LARGE SCALE GENOMIC DNA]</scope>
</reference>
<dbReference type="FunFam" id="1.20.1070.10:FF:000015">
    <property type="entry name" value="Olfactory receptor"/>
    <property type="match status" value="1"/>
</dbReference>
<evidence type="ECO:0000256" key="5">
    <source>
        <dbReference type="ARBA" id="ARBA00022692"/>
    </source>
</evidence>
<dbReference type="GO" id="GO:0004930">
    <property type="term" value="F:G protein-coupled receptor activity"/>
    <property type="evidence" value="ECO:0007669"/>
    <property type="project" value="UniProtKB-KW"/>
</dbReference>
<evidence type="ECO:0000256" key="10">
    <source>
        <dbReference type="ARBA" id="ARBA00023170"/>
    </source>
</evidence>
<evidence type="ECO:0000256" key="3">
    <source>
        <dbReference type="ARBA" id="ARBA00022475"/>
    </source>
</evidence>
<dbReference type="STRING" id="38772.ENSGAGP00000002472"/>
<evidence type="ECO:0000256" key="2">
    <source>
        <dbReference type="ARBA" id="ARBA00010663"/>
    </source>
</evidence>
<sequence length="325" mass="37232">MWSQQDRAMEENLTAVTEFIFLGFSDLQHLQPLLFGLHFLLSWVISIIYIFTILGNMLIIFLSLVEPCLQTPMYFFLGNLSLLNVCLTTTTVPQMLVHLISGRRSIFYARCATQLYFFLFFVSAECILLATMAYDRYMAICNPLRYTLLMNRKFCVLLVSVSWLSGALNAALHTFLTIHLPFCEANRINYFYCDIPPLLALSCGDISFNITMILVSSIFLGWSPTLCIGLSYGYIVSRILKIHSPEGRSKAFSTCVSHLTAVLLYYGSNIFTYVRPLTSYSLDNDKLISLLYNIVTPMLNPLIYTLRNKDVKRAMKKVLVRKMFF</sequence>
<keyword evidence="7 13" id="KW-1133">Transmembrane helix</keyword>
<feature type="transmembrane region" description="Helical" evidence="13">
    <location>
        <begin position="287"/>
        <end position="306"/>
    </location>
</feature>
<dbReference type="InterPro" id="IPR000725">
    <property type="entry name" value="Olfact_rcpt"/>
</dbReference>
<keyword evidence="8 12" id="KW-0297">G-protein coupled receptor</keyword>
<reference evidence="15" key="3">
    <citation type="submission" date="2025-09" db="UniProtKB">
        <authorList>
            <consortium name="Ensembl"/>
        </authorList>
    </citation>
    <scope>IDENTIFICATION</scope>
</reference>
<keyword evidence="10 12" id="KW-0675">Receptor</keyword>
<dbReference type="Gene3D" id="1.20.1070.10">
    <property type="entry name" value="Rhodopsin 7-helix transmembrane proteins"/>
    <property type="match status" value="1"/>
</dbReference>
<dbReference type="CDD" id="cd15231">
    <property type="entry name" value="7tmA_OR5V1-like"/>
    <property type="match status" value="1"/>
</dbReference>
<evidence type="ECO:0000259" key="14">
    <source>
        <dbReference type="PROSITE" id="PS50262"/>
    </source>
</evidence>
<dbReference type="PROSITE" id="PS00237">
    <property type="entry name" value="G_PROTEIN_RECEP_F1_1"/>
    <property type="match status" value="1"/>
</dbReference>
<feature type="transmembrane region" description="Helical" evidence="13">
    <location>
        <begin position="206"/>
        <end position="230"/>
    </location>
</feature>
<keyword evidence="11 12" id="KW-0807">Transducer</keyword>
<dbReference type="PRINTS" id="PR00245">
    <property type="entry name" value="OLFACTORYR"/>
</dbReference>
<dbReference type="AlphaFoldDB" id="A0A452GLC6"/>
<dbReference type="PRINTS" id="PR00237">
    <property type="entry name" value="GPCRRHODOPSN"/>
</dbReference>
<dbReference type="SUPFAM" id="SSF81321">
    <property type="entry name" value="Family A G protein-coupled receptor-like"/>
    <property type="match status" value="1"/>
</dbReference>
<name>A0A452GLC6_9SAUR</name>
<evidence type="ECO:0000256" key="8">
    <source>
        <dbReference type="ARBA" id="ARBA00023040"/>
    </source>
</evidence>
<feature type="transmembrane region" description="Helical" evidence="13">
    <location>
        <begin position="74"/>
        <end position="95"/>
    </location>
</feature>
<dbReference type="Proteomes" id="UP000291020">
    <property type="component" value="Unassembled WGS sequence"/>
</dbReference>
<keyword evidence="16" id="KW-1185">Reference proteome</keyword>
<dbReference type="GO" id="GO:0004984">
    <property type="term" value="F:olfactory receptor activity"/>
    <property type="evidence" value="ECO:0007669"/>
    <property type="project" value="InterPro"/>
</dbReference>
<protein>
    <recommendedName>
        <fullName evidence="13">Olfactory receptor</fullName>
    </recommendedName>
</protein>
<keyword evidence="6 13" id="KW-0552">Olfaction</keyword>
<feature type="transmembrane region" description="Helical" evidence="13">
    <location>
        <begin position="115"/>
        <end position="134"/>
    </location>
</feature>
<organism evidence="15 16">
    <name type="scientific">Gopherus agassizii</name>
    <name type="common">Agassiz's desert tortoise</name>
    <dbReference type="NCBI Taxonomy" id="38772"/>
    <lineage>
        <taxon>Eukaryota</taxon>
        <taxon>Metazoa</taxon>
        <taxon>Chordata</taxon>
        <taxon>Craniata</taxon>
        <taxon>Vertebrata</taxon>
        <taxon>Euteleostomi</taxon>
        <taxon>Archelosauria</taxon>
        <taxon>Testudinata</taxon>
        <taxon>Testudines</taxon>
        <taxon>Cryptodira</taxon>
        <taxon>Durocryptodira</taxon>
        <taxon>Testudinoidea</taxon>
        <taxon>Testudinidae</taxon>
        <taxon>Gopherus</taxon>
    </lineage>
</organism>
<feature type="transmembrane region" description="Helical" evidence="13">
    <location>
        <begin position="251"/>
        <end position="267"/>
    </location>
</feature>
<evidence type="ECO:0000256" key="7">
    <source>
        <dbReference type="ARBA" id="ARBA00022989"/>
    </source>
</evidence>
<dbReference type="GO" id="GO:0005886">
    <property type="term" value="C:plasma membrane"/>
    <property type="evidence" value="ECO:0007669"/>
    <property type="project" value="UniProtKB-SubCell"/>
</dbReference>
<evidence type="ECO:0000256" key="13">
    <source>
        <dbReference type="RuleBase" id="RU363047"/>
    </source>
</evidence>
<proteinExistence type="inferred from homology"/>
<dbReference type="FunFam" id="1.10.1220.70:FF:000001">
    <property type="entry name" value="Olfactory receptor"/>
    <property type="match status" value="1"/>
</dbReference>
<evidence type="ECO:0000313" key="16">
    <source>
        <dbReference type="Proteomes" id="UP000291020"/>
    </source>
</evidence>